<evidence type="ECO:0000313" key="2">
    <source>
        <dbReference type="Proteomes" id="UP000228765"/>
    </source>
</evidence>
<organism evidence="1 2">
    <name type="scientific">Bordetella phage vB_BbrM_PHB04</name>
    <dbReference type="NCBI Taxonomy" id="2029657"/>
    <lineage>
        <taxon>Viruses</taxon>
        <taxon>Duplodnaviria</taxon>
        <taxon>Heunggongvirae</taxon>
        <taxon>Uroviricota</taxon>
        <taxon>Caudoviricetes</taxon>
        <taxon>Phabquatrovirus</taxon>
        <taxon>Phabquatrovirus PHB04</taxon>
    </lineage>
</organism>
<proteinExistence type="predicted"/>
<name>A0A291L9W4_9CAUD</name>
<dbReference type="GeneID" id="54982897"/>
<evidence type="ECO:0000313" key="1">
    <source>
        <dbReference type="EMBL" id="ATI15641.1"/>
    </source>
</evidence>
<sequence>MQAHIENTRRQLGELGAMAKQTEDMERRILARAQERLSEVDGQISDARVAALTGDDAAKQRYTDLVDERGRLHQVIAQAREALGNA</sequence>
<dbReference type="EMBL" id="MF663786">
    <property type="protein sequence ID" value="ATI15641.1"/>
    <property type="molecule type" value="Genomic_DNA"/>
</dbReference>
<dbReference type="KEGG" id="vg:54982897"/>
<dbReference type="RefSeq" id="YP_009792689.1">
    <property type="nucleotide sequence ID" value="NC_047861.1"/>
</dbReference>
<reference evidence="1 2" key="1">
    <citation type="submission" date="2017-08" db="EMBL/GenBank/DDBJ databases">
        <title>Complete genome sequence of a novel bacteriophage infecting Bordetella bronchiseptica.</title>
        <authorList>
            <person name="Chen Y."/>
            <person name="Song J."/>
            <person name="Wu B."/>
        </authorList>
    </citation>
    <scope>NUCLEOTIDE SEQUENCE [LARGE SCALE GENOMIC DNA]</scope>
</reference>
<accession>A0A291L9W4</accession>
<keyword evidence="2" id="KW-1185">Reference proteome</keyword>
<protein>
    <submittedName>
        <fullName evidence="1">Uncharacterized protein</fullName>
    </submittedName>
</protein>
<dbReference type="Proteomes" id="UP000228765">
    <property type="component" value="Segment"/>
</dbReference>